<name>A0AAU9MTN5_9ASTR</name>
<evidence type="ECO:0000313" key="2">
    <source>
        <dbReference type="Proteomes" id="UP001157418"/>
    </source>
</evidence>
<keyword evidence="2" id="KW-1185">Reference proteome</keyword>
<dbReference type="EMBL" id="CAKMRJ010003334">
    <property type="protein sequence ID" value="CAH1430210.1"/>
    <property type="molecule type" value="Genomic_DNA"/>
</dbReference>
<evidence type="ECO:0000313" key="1">
    <source>
        <dbReference type="EMBL" id="CAH1430210.1"/>
    </source>
</evidence>
<comment type="caution">
    <text evidence="1">The sequence shown here is derived from an EMBL/GenBank/DDBJ whole genome shotgun (WGS) entry which is preliminary data.</text>
</comment>
<dbReference type="AlphaFoldDB" id="A0AAU9MTN5"/>
<accession>A0AAU9MTN5</accession>
<gene>
    <name evidence="1" type="ORF">LVIROSA_LOCUS17007</name>
</gene>
<protein>
    <submittedName>
        <fullName evidence="1">Uncharacterized protein</fullName>
    </submittedName>
</protein>
<proteinExistence type="predicted"/>
<reference evidence="1 2" key="1">
    <citation type="submission" date="2022-01" db="EMBL/GenBank/DDBJ databases">
        <authorList>
            <person name="Xiong W."/>
            <person name="Schranz E."/>
        </authorList>
    </citation>
    <scope>NUCLEOTIDE SEQUENCE [LARGE SCALE GENOMIC DNA]</scope>
</reference>
<sequence length="84" mass="9102">MKIGTKLRSIVKSSLATESGYEMKIVANYTTEYAIQWLNCTDPKSPNSILLCSGILRRAGRSSHSSCLVCLVPPALSIARCTPV</sequence>
<dbReference type="Proteomes" id="UP001157418">
    <property type="component" value="Unassembled WGS sequence"/>
</dbReference>
<organism evidence="1 2">
    <name type="scientific">Lactuca virosa</name>
    <dbReference type="NCBI Taxonomy" id="75947"/>
    <lineage>
        <taxon>Eukaryota</taxon>
        <taxon>Viridiplantae</taxon>
        <taxon>Streptophyta</taxon>
        <taxon>Embryophyta</taxon>
        <taxon>Tracheophyta</taxon>
        <taxon>Spermatophyta</taxon>
        <taxon>Magnoliopsida</taxon>
        <taxon>eudicotyledons</taxon>
        <taxon>Gunneridae</taxon>
        <taxon>Pentapetalae</taxon>
        <taxon>asterids</taxon>
        <taxon>campanulids</taxon>
        <taxon>Asterales</taxon>
        <taxon>Asteraceae</taxon>
        <taxon>Cichorioideae</taxon>
        <taxon>Cichorieae</taxon>
        <taxon>Lactucinae</taxon>
        <taxon>Lactuca</taxon>
    </lineage>
</organism>